<evidence type="ECO:0000313" key="2">
    <source>
        <dbReference type="EMBL" id="KAG2534269.1"/>
    </source>
</evidence>
<organism evidence="2 3">
    <name type="scientific">Panicum virgatum</name>
    <name type="common">Blackwell switchgrass</name>
    <dbReference type="NCBI Taxonomy" id="38727"/>
    <lineage>
        <taxon>Eukaryota</taxon>
        <taxon>Viridiplantae</taxon>
        <taxon>Streptophyta</taxon>
        <taxon>Embryophyta</taxon>
        <taxon>Tracheophyta</taxon>
        <taxon>Spermatophyta</taxon>
        <taxon>Magnoliopsida</taxon>
        <taxon>Liliopsida</taxon>
        <taxon>Poales</taxon>
        <taxon>Poaceae</taxon>
        <taxon>PACMAD clade</taxon>
        <taxon>Panicoideae</taxon>
        <taxon>Panicodae</taxon>
        <taxon>Paniceae</taxon>
        <taxon>Panicinae</taxon>
        <taxon>Panicum</taxon>
        <taxon>Panicum sect. Hiantes</taxon>
    </lineage>
</organism>
<name>A0A8T0MG73_PANVG</name>
<dbReference type="Proteomes" id="UP000823388">
    <property type="component" value="Chromosome 9N"/>
</dbReference>
<reference evidence="2" key="1">
    <citation type="submission" date="2020-05" db="EMBL/GenBank/DDBJ databases">
        <title>WGS assembly of Panicum virgatum.</title>
        <authorList>
            <person name="Lovell J.T."/>
            <person name="Jenkins J."/>
            <person name="Shu S."/>
            <person name="Juenger T.E."/>
            <person name="Schmutz J."/>
        </authorList>
    </citation>
    <scope>NUCLEOTIDE SEQUENCE</scope>
    <source>
        <strain evidence="2">AP13</strain>
    </source>
</reference>
<proteinExistence type="predicted"/>
<protein>
    <submittedName>
        <fullName evidence="2">Uncharacterized protein</fullName>
    </submittedName>
</protein>
<feature type="region of interest" description="Disordered" evidence="1">
    <location>
        <begin position="62"/>
        <end position="100"/>
    </location>
</feature>
<sequence length="111" mass="12443">MLAKLWARPVLLATVQKAREAKSAACTVSCDYSGGLRRHKPRRLFQSGRHVLMTAISGHVGRGPDLLRRRTPWPNGPCHDTTPPCSSPKKKKNRRKRVIIKGKAVRSLRLV</sequence>
<evidence type="ECO:0000313" key="3">
    <source>
        <dbReference type="Proteomes" id="UP000823388"/>
    </source>
</evidence>
<dbReference type="AlphaFoldDB" id="A0A8T0MG73"/>
<dbReference type="EMBL" id="CM029054">
    <property type="protein sequence ID" value="KAG2534269.1"/>
    <property type="molecule type" value="Genomic_DNA"/>
</dbReference>
<keyword evidence="3" id="KW-1185">Reference proteome</keyword>
<feature type="compositionally biased region" description="Basic residues" evidence="1">
    <location>
        <begin position="88"/>
        <end position="100"/>
    </location>
</feature>
<gene>
    <name evidence="2" type="ORF">PVAP13_9NG038900</name>
</gene>
<evidence type="ECO:0000256" key="1">
    <source>
        <dbReference type="SAM" id="MobiDB-lite"/>
    </source>
</evidence>
<accession>A0A8T0MG73</accession>
<comment type="caution">
    <text evidence="2">The sequence shown here is derived from an EMBL/GenBank/DDBJ whole genome shotgun (WGS) entry which is preliminary data.</text>
</comment>